<evidence type="ECO:0000313" key="2">
    <source>
        <dbReference type="Proteomes" id="UP000267017"/>
    </source>
</evidence>
<proteinExistence type="predicted"/>
<accession>A0A3P3UA22</accession>
<protein>
    <submittedName>
        <fullName evidence="1">Uncharacterized protein</fullName>
    </submittedName>
</protein>
<organism evidence="1 2">
    <name type="scientific">Paenibacillus oralis</name>
    <dbReference type="NCBI Taxonomy" id="2490856"/>
    <lineage>
        <taxon>Bacteria</taxon>
        <taxon>Bacillati</taxon>
        <taxon>Bacillota</taxon>
        <taxon>Bacilli</taxon>
        <taxon>Bacillales</taxon>
        <taxon>Paenibacillaceae</taxon>
        <taxon>Paenibacillus</taxon>
    </lineage>
</organism>
<dbReference type="RefSeq" id="WP_128634195.1">
    <property type="nucleotide sequence ID" value="NZ_RRCN01000001.1"/>
</dbReference>
<reference evidence="1 2" key="1">
    <citation type="submission" date="2018-11" db="EMBL/GenBank/DDBJ databases">
        <title>Genome sequencing of Paenibacillus sp. KCOM 3021 (= ChDC PVNT-B20).</title>
        <authorList>
            <person name="Kook J.-K."/>
            <person name="Park S.-N."/>
            <person name="Lim Y.K."/>
        </authorList>
    </citation>
    <scope>NUCLEOTIDE SEQUENCE [LARGE SCALE GENOMIC DNA]</scope>
    <source>
        <strain evidence="1 2">KCOM 3021</strain>
    </source>
</reference>
<keyword evidence="2" id="KW-1185">Reference proteome</keyword>
<dbReference type="Proteomes" id="UP000267017">
    <property type="component" value="Unassembled WGS sequence"/>
</dbReference>
<name>A0A3P3UA22_9BACL</name>
<dbReference type="OrthoDB" id="2111939at2"/>
<gene>
    <name evidence="1" type="ORF">EHV15_28415</name>
</gene>
<comment type="caution">
    <text evidence="1">The sequence shown here is derived from an EMBL/GenBank/DDBJ whole genome shotgun (WGS) entry which is preliminary data.</text>
</comment>
<dbReference type="AlphaFoldDB" id="A0A3P3UA22"/>
<sequence length="203" mass="23550">MIFENKQYRQSPVPTQSFIWVAEYYDNTYLSEFDLNTKKPNNFYDIDKEKIIKFGLIGEGSQIFFDVANGIFNINGNRIMVSYVTDVQEYPLTGRTFLYNDIITYKNAIAEADFFSSGLKTSNQQITEYSLGYKKKMELEGVHINFFNILHLPYRQCPYFEIKISSNQDLDGKLIIRVNGLTVNAINAPLVKNQMGVINWEIK</sequence>
<evidence type="ECO:0000313" key="1">
    <source>
        <dbReference type="EMBL" id="RRJ66409.1"/>
    </source>
</evidence>
<dbReference type="EMBL" id="RRCN01000001">
    <property type="protein sequence ID" value="RRJ66409.1"/>
    <property type="molecule type" value="Genomic_DNA"/>
</dbReference>